<sequence length="107" mass="12572">MESRFPAILVLWLGREFYRGKYEMTDSSQVWTPDFGDKLGDEIWDLEGSNVIENSWSKLEKAFHERYMTSKEDLTYLLGEESPKFRLKQPLVESVAVNCDVDERICK</sequence>
<name>A0A4Y2M256_ARAVE</name>
<evidence type="ECO:0000313" key="2">
    <source>
        <dbReference type="Proteomes" id="UP000499080"/>
    </source>
</evidence>
<evidence type="ECO:0000313" key="1">
    <source>
        <dbReference type="EMBL" id="GBN21128.1"/>
    </source>
</evidence>
<gene>
    <name evidence="1" type="ORF">AVEN_249966_1</name>
</gene>
<organism evidence="1 2">
    <name type="scientific">Araneus ventricosus</name>
    <name type="common">Orbweaver spider</name>
    <name type="synonym">Epeira ventricosa</name>
    <dbReference type="NCBI Taxonomy" id="182803"/>
    <lineage>
        <taxon>Eukaryota</taxon>
        <taxon>Metazoa</taxon>
        <taxon>Ecdysozoa</taxon>
        <taxon>Arthropoda</taxon>
        <taxon>Chelicerata</taxon>
        <taxon>Arachnida</taxon>
        <taxon>Araneae</taxon>
        <taxon>Araneomorphae</taxon>
        <taxon>Entelegynae</taxon>
        <taxon>Araneoidea</taxon>
        <taxon>Araneidae</taxon>
        <taxon>Araneus</taxon>
    </lineage>
</organism>
<reference evidence="1 2" key="1">
    <citation type="journal article" date="2019" name="Sci. Rep.">
        <title>Orb-weaving spider Araneus ventricosus genome elucidates the spidroin gene catalogue.</title>
        <authorList>
            <person name="Kono N."/>
            <person name="Nakamura H."/>
            <person name="Ohtoshi R."/>
            <person name="Moran D.A.P."/>
            <person name="Shinohara A."/>
            <person name="Yoshida Y."/>
            <person name="Fujiwara M."/>
            <person name="Mori M."/>
            <person name="Tomita M."/>
            <person name="Arakawa K."/>
        </authorList>
    </citation>
    <scope>NUCLEOTIDE SEQUENCE [LARGE SCALE GENOMIC DNA]</scope>
</reference>
<comment type="caution">
    <text evidence="1">The sequence shown here is derived from an EMBL/GenBank/DDBJ whole genome shotgun (WGS) entry which is preliminary data.</text>
</comment>
<keyword evidence="2" id="KW-1185">Reference proteome</keyword>
<dbReference type="Proteomes" id="UP000499080">
    <property type="component" value="Unassembled WGS sequence"/>
</dbReference>
<dbReference type="OrthoDB" id="5326588at2759"/>
<protein>
    <submittedName>
        <fullName evidence="1">Uncharacterized protein</fullName>
    </submittedName>
</protein>
<dbReference type="EMBL" id="BGPR01006695">
    <property type="protein sequence ID" value="GBN21128.1"/>
    <property type="molecule type" value="Genomic_DNA"/>
</dbReference>
<dbReference type="AlphaFoldDB" id="A0A4Y2M256"/>
<accession>A0A4Y2M256</accession>
<proteinExistence type="predicted"/>